<dbReference type="PROSITE" id="PS50151">
    <property type="entry name" value="UVR"/>
    <property type="match status" value="1"/>
</dbReference>
<dbReference type="SUPFAM" id="SSF82771">
    <property type="entry name" value="GIY-YIG endonuclease"/>
    <property type="match status" value="1"/>
</dbReference>
<gene>
    <name evidence="11" type="ORF">METZ01_LOCUS8257</name>
</gene>
<dbReference type="GO" id="GO:0006289">
    <property type="term" value="P:nucleotide-excision repair"/>
    <property type="evidence" value="ECO:0007669"/>
    <property type="project" value="InterPro"/>
</dbReference>
<dbReference type="NCBIfam" id="TIGR00194">
    <property type="entry name" value="uvrC"/>
    <property type="match status" value="1"/>
</dbReference>
<evidence type="ECO:0008006" key="12">
    <source>
        <dbReference type="Google" id="ProtNLM"/>
    </source>
</evidence>
<keyword evidence="1" id="KW-0963">Cytoplasm</keyword>
<evidence type="ECO:0000256" key="7">
    <source>
        <dbReference type="SAM" id="Coils"/>
    </source>
</evidence>
<dbReference type="Pfam" id="PF22920">
    <property type="entry name" value="UvrC_RNaseH"/>
    <property type="match status" value="1"/>
</dbReference>
<dbReference type="InterPro" id="IPR050066">
    <property type="entry name" value="UvrABC_protein_C"/>
</dbReference>
<evidence type="ECO:0000256" key="3">
    <source>
        <dbReference type="ARBA" id="ARBA00022769"/>
    </source>
</evidence>
<proteinExistence type="inferred from homology"/>
<keyword evidence="4" id="KW-0267">Excision nuclease</keyword>
<dbReference type="PROSITE" id="PS50165">
    <property type="entry name" value="UVRC"/>
    <property type="match status" value="1"/>
</dbReference>
<dbReference type="GO" id="GO:0009380">
    <property type="term" value="C:excinuclease repair complex"/>
    <property type="evidence" value="ECO:0007669"/>
    <property type="project" value="InterPro"/>
</dbReference>
<dbReference type="SMART" id="SM00465">
    <property type="entry name" value="GIYc"/>
    <property type="match status" value="1"/>
</dbReference>
<dbReference type="InterPro" id="IPR035901">
    <property type="entry name" value="GIY-YIG_endonuc_sf"/>
</dbReference>
<dbReference type="Gene3D" id="1.10.150.20">
    <property type="entry name" value="5' to 3' exonuclease, C-terminal subdomain"/>
    <property type="match status" value="1"/>
</dbReference>
<dbReference type="InterPro" id="IPR001943">
    <property type="entry name" value="UVR_dom"/>
</dbReference>
<evidence type="ECO:0000256" key="5">
    <source>
        <dbReference type="ARBA" id="ARBA00023204"/>
    </source>
</evidence>
<evidence type="ECO:0000256" key="1">
    <source>
        <dbReference type="ARBA" id="ARBA00022490"/>
    </source>
</evidence>
<dbReference type="Gene3D" id="3.30.420.340">
    <property type="entry name" value="UvrC, RNAse H endonuclease domain"/>
    <property type="match status" value="1"/>
</dbReference>
<dbReference type="GO" id="GO:0009381">
    <property type="term" value="F:excinuclease ABC activity"/>
    <property type="evidence" value="ECO:0007669"/>
    <property type="project" value="InterPro"/>
</dbReference>
<dbReference type="FunFam" id="3.40.1440.10:FF:000001">
    <property type="entry name" value="UvrABC system protein C"/>
    <property type="match status" value="1"/>
</dbReference>
<dbReference type="SUPFAM" id="SSF47781">
    <property type="entry name" value="RuvA domain 2-like"/>
    <property type="match status" value="1"/>
</dbReference>
<dbReference type="EMBL" id="UINC01000443">
    <property type="protein sequence ID" value="SUZ55403.1"/>
    <property type="molecule type" value="Genomic_DNA"/>
</dbReference>
<dbReference type="CDD" id="cd10434">
    <property type="entry name" value="GIY-YIG_UvrC_Cho"/>
    <property type="match status" value="1"/>
</dbReference>
<evidence type="ECO:0000259" key="9">
    <source>
        <dbReference type="PROSITE" id="PS50164"/>
    </source>
</evidence>
<keyword evidence="6" id="KW-0742">SOS response</keyword>
<feature type="domain" description="GIY-YIG" evidence="9">
    <location>
        <begin position="27"/>
        <end position="106"/>
    </location>
</feature>
<sequence>MSKKPRHFLKGGGAISPAREKLSHLPDLPGVYLFKDDQESVLYIGKSKSIRNRVRSYFHGSAKHNLRIKLMVSRIHDFSLIVTDTEAEALILEEQLIKRHHPRYNVALKDGKSYPYCKLTVGEMYPRLVLVREKIDSISEYYGPYTSVKDARQVLKAVMTYFPLRTSKMLLDGKKTYRPCLNFQMKRCLAPCQGDVSVEDYEKIVRQVRLFLKGRDQELLQELEKRMKQSSKKLEFEKSAQYRDQIQAMRRIFARQMVLDVQGKDQDVFNLYRESDSTGVQVLFIRNGRLLGTDFFFFEDSSEATNDNLLGQVLHRIYMPEGSIVPREILLPFEYSDRKLLEDALNQKSVRRIYVVCPQKGRKKELVSMAFSNAKVNLSEQRSRFAKNTNILKHVKHEIKLNRLPEVVEAFDISHLSGTMTVASMVCWKKNSPSNEDYRKYKINNISGPNDFASMKEVLTRRYSRTLAEGKNLPDLILIDGGKGQINIAAKVLTELGILQKVDLIGLAKGRSERKRGRSRGKNVDYEYVVKPNQKNEIRMHRNSDVLFFLQNIRDESHRFAIEFQRKLKRKDTLHSQIDDIPGIGPKRRRLLLKHFGSLTSLRQAALDEILQVPGIPEKLAKEIQSSLKN</sequence>
<dbReference type="FunFam" id="1.10.150.20:FF:000005">
    <property type="entry name" value="UvrABC system protein C"/>
    <property type="match status" value="1"/>
</dbReference>
<protein>
    <recommendedName>
        <fullName evidence="12">GIY-YIG domain-containing protein</fullName>
    </recommendedName>
</protein>
<keyword evidence="3" id="KW-0228">DNA excision</keyword>
<feature type="domain" description="UVR" evidence="8">
    <location>
        <begin position="217"/>
        <end position="252"/>
    </location>
</feature>
<dbReference type="Pfam" id="PF02151">
    <property type="entry name" value="UVR"/>
    <property type="match status" value="1"/>
</dbReference>
<keyword evidence="2" id="KW-0227">DNA damage</keyword>
<keyword evidence="5" id="KW-0234">DNA repair</keyword>
<dbReference type="InterPro" id="IPR038476">
    <property type="entry name" value="UvrC_RNase_H_dom_sf"/>
</dbReference>
<keyword evidence="7" id="KW-0175">Coiled coil</keyword>
<dbReference type="SUPFAM" id="SSF46600">
    <property type="entry name" value="C-terminal UvrC-binding domain of UvrB"/>
    <property type="match status" value="1"/>
</dbReference>
<dbReference type="AlphaFoldDB" id="A0A381NPF3"/>
<evidence type="ECO:0000256" key="6">
    <source>
        <dbReference type="ARBA" id="ARBA00023236"/>
    </source>
</evidence>
<dbReference type="PANTHER" id="PTHR30562:SF1">
    <property type="entry name" value="UVRABC SYSTEM PROTEIN C"/>
    <property type="match status" value="1"/>
</dbReference>
<feature type="domain" description="UvrC family homology region profile" evidence="10">
    <location>
        <begin position="280"/>
        <end position="493"/>
    </location>
</feature>
<dbReference type="InterPro" id="IPR047296">
    <property type="entry name" value="GIY-YIG_UvrC_Cho"/>
</dbReference>
<dbReference type="PANTHER" id="PTHR30562">
    <property type="entry name" value="UVRC/OXIDOREDUCTASE"/>
    <property type="match status" value="1"/>
</dbReference>
<evidence type="ECO:0000313" key="11">
    <source>
        <dbReference type="EMBL" id="SUZ55403.1"/>
    </source>
</evidence>
<dbReference type="Gene3D" id="3.40.1440.10">
    <property type="entry name" value="GIY-YIG endonuclease"/>
    <property type="match status" value="1"/>
</dbReference>
<dbReference type="Pfam" id="PF01541">
    <property type="entry name" value="GIY-YIG"/>
    <property type="match status" value="1"/>
</dbReference>
<dbReference type="Pfam" id="PF08459">
    <property type="entry name" value="UvrC_RNaseH_dom"/>
    <property type="match status" value="1"/>
</dbReference>
<organism evidence="11">
    <name type="scientific">marine metagenome</name>
    <dbReference type="NCBI Taxonomy" id="408172"/>
    <lineage>
        <taxon>unclassified sequences</taxon>
        <taxon>metagenomes</taxon>
        <taxon>ecological metagenomes</taxon>
    </lineage>
</organism>
<evidence type="ECO:0000256" key="4">
    <source>
        <dbReference type="ARBA" id="ARBA00022881"/>
    </source>
</evidence>
<evidence type="ECO:0000259" key="8">
    <source>
        <dbReference type="PROSITE" id="PS50151"/>
    </source>
</evidence>
<dbReference type="InterPro" id="IPR000305">
    <property type="entry name" value="GIY-YIG_endonuc"/>
</dbReference>
<dbReference type="HAMAP" id="MF_00203">
    <property type="entry name" value="UvrC"/>
    <property type="match status" value="1"/>
</dbReference>
<reference evidence="11" key="1">
    <citation type="submission" date="2018-05" db="EMBL/GenBank/DDBJ databases">
        <authorList>
            <person name="Lanie J.A."/>
            <person name="Ng W.-L."/>
            <person name="Kazmierczak K.M."/>
            <person name="Andrzejewski T.M."/>
            <person name="Davidsen T.M."/>
            <person name="Wayne K.J."/>
            <person name="Tettelin H."/>
            <person name="Glass J.I."/>
            <person name="Rusch D."/>
            <person name="Podicherti R."/>
            <person name="Tsui H.-C.T."/>
            <person name="Winkler M.E."/>
        </authorList>
    </citation>
    <scope>NUCLEOTIDE SEQUENCE</scope>
</reference>
<dbReference type="NCBIfam" id="NF001824">
    <property type="entry name" value="PRK00558.1-5"/>
    <property type="match status" value="1"/>
</dbReference>
<evidence type="ECO:0000256" key="2">
    <source>
        <dbReference type="ARBA" id="ARBA00022763"/>
    </source>
</evidence>
<dbReference type="InterPro" id="IPR036876">
    <property type="entry name" value="UVR_dom_sf"/>
</dbReference>
<dbReference type="GO" id="GO:0009432">
    <property type="term" value="P:SOS response"/>
    <property type="evidence" value="ECO:0007669"/>
    <property type="project" value="UniProtKB-KW"/>
</dbReference>
<feature type="coiled-coil region" evidence="7">
    <location>
        <begin position="213"/>
        <end position="240"/>
    </location>
</feature>
<name>A0A381NPF3_9ZZZZ</name>
<accession>A0A381NPF3</accession>
<evidence type="ECO:0000259" key="10">
    <source>
        <dbReference type="PROSITE" id="PS50165"/>
    </source>
</evidence>
<dbReference type="InterPro" id="IPR001162">
    <property type="entry name" value="UvrC_RNase_H_dom"/>
</dbReference>
<dbReference type="InterPro" id="IPR010994">
    <property type="entry name" value="RuvA_2-like"/>
</dbReference>
<dbReference type="Pfam" id="PF14520">
    <property type="entry name" value="HHH_5"/>
    <property type="match status" value="1"/>
</dbReference>
<dbReference type="Gene3D" id="4.10.860.10">
    <property type="entry name" value="UVR domain"/>
    <property type="match status" value="1"/>
</dbReference>
<dbReference type="InterPro" id="IPR004791">
    <property type="entry name" value="UvrC"/>
</dbReference>
<dbReference type="PROSITE" id="PS50164">
    <property type="entry name" value="GIY_YIG"/>
    <property type="match status" value="1"/>
</dbReference>